<evidence type="ECO:0000313" key="3">
    <source>
        <dbReference type="Proteomes" id="UP000078287"/>
    </source>
</evidence>
<proteinExistence type="predicted"/>
<name>A0A178LSC5_9CHLR</name>
<gene>
    <name evidence="2" type="ORF">A6A03_06010</name>
</gene>
<evidence type="ECO:0000259" key="1">
    <source>
        <dbReference type="Pfam" id="PF12768"/>
    </source>
</evidence>
<dbReference type="GO" id="GO:1902929">
    <property type="term" value="C:plasma membrane of growing cell tip"/>
    <property type="evidence" value="ECO:0007669"/>
    <property type="project" value="TreeGrafter"/>
</dbReference>
<dbReference type="PANTHER" id="PTHR31778">
    <property type="entry name" value="BUD SITE SELECTION PROTEIN RAX2"/>
    <property type="match status" value="1"/>
</dbReference>
<dbReference type="SUPFAM" id="SSF50965">
    <property type="entry name" value="Galactose oxidase, central domain"/>
    <property type="match status" value="3"/>
</dbReference>
<dbReference type="Gene3D" id="2.120.10.80">
    <property type="entry name" value="Kelch-type beta propeller"/>
    <property type="match status" value="3"/>
</dbReference>
<feature type="domain" description="Rax2-like C-terminal" evidence="1">
    <location>
        <begin position="90"/>
        <end position="217"/>
    </location>
</feature>
<keyword evidence="3" id="KW-1185">Reference proteome</keyword>
<organism evidence="2 3">
    <name type="scientific">Chloroflexus islandicus</name>
    <dbReference type="NCBI Taxonomy" id="1707952"/>
    <lineage>
        <taxon>Bacteria</taxon>
        <taxon>Bacillati</taxon>
        <taxon>Chloroflexota</taxon>
        <taxon>Chloroflexia</taxon>
        <taxon>Chloroflexales</taxon>
        <taxon>Chloroflexineae</taxon>
        <taxon>Chloroflexaceae</taxon>
        <taxon>Chloroflexus</taxon>
    </lineage>
</organism>
<dbReference type="InterPro" id="IPR015915">
    <property type="entry name" value="Kelch-typ_b-propeller"/>
</dbReference>
<comment type="caution">
    <text evidence="2">The sequence shown here is derived from an EMBL/GenBank/DDBJ whole genome shotgun (WGS) entry which is preliminary data.</text>
</comment>
<evidence type="ECO:0000313" key="2">
    <source>
        <dbReference type="EMBL" id="OAN36303.1"/>
    </source>
</evidence>
<dbReference type="InterPro" id="IPR024982">
    <property type="entry name" value="Rax2-like_C"/>
</dbReference>
<sequence length="810" mass="82559">MSSVLRYVALLTVLTLTLAGMPLALPVAAAAMPVAPLLTADGALRADALAPGALDLTGWNVTLDPARGPVFRPATLASTTGWEHLGSGIDGALNDEVNAIAIDSTGRVYVGGAFTDVAGIATADHVAMWNPATQTWSALGSNGNGNGALNGDVKALAIDSNGRVFVGGSFTNAAGIATADYIARWNPTTQTWSALGSNGSGNGALNGDVTALTIASNSRVYVGGLFTNAAGISGANWVVVWNPISQTWSRLGTVNGGVLMGDAIQALAVDNSGRVYVGGWFFNWHNIAAADYIVMWNPVTQTWNALGSNGSGDGALNDRVHALVVDTSGKVYVGGRFTDAADLAEADYVARWDPSTLTWSALGSDGSGDGALGIAVFTLAIDTSGRLYAGGGIDGGWFVVDGSMAMWNPATQTWTALGSDGSSIVTIPWSGIDTLAIDSNGRIYIGGRFKDVAGLFNADNIAMWSSADQTWSALGDGPDGALDDSVYALAIAPDGKVYVGGWFEDAAGIPEADNIAMWDPATQQWNALGSNGNGDGAIAGVRSSVFSLAIAPEGKVYVGGAFDDVAGIPEADNVAIWDPVNEQWSALGSNGSGDGALSNTVYALAIAPDGKVYAGGSFTNAAENAAADYVAVWDPVTEQWGALGSNGSGDGAVGQGSDYPRVYALAIDANGRVYVGGDFINVAGIAAADYVAMWNPSTQRWSALGSNSSGDGVISGEYVDVSALAIDANGRVYVGGTFDNLAGIAAADSVAVWNPATGRWSALGNGLQSEYSYVAALAVDAKERVYIGGIFSDGGGIAAADALVVWDPIT</sequence>
<dbReference type="InterPro" id="IPR013431">
    <property type="entry name" value="Delta_60_rpt"/>
</dbReference>
<reference evidence="2 3" key="1">
    <citation type="submission" date="2016-04" db="EMBL/GenBank/DDBJ databases">
        <title>Chloroflexus islandicus sp. nov., a thermophilic filamentous anoxygenic phototrophic bacterium from geyser Strokkur (Iceland).</title>
        <authorList>
            <person name="Gaisin V.A."/>
            <person name="Kalashnikov A.M."/>
            <person name="Sukhacheva M.V."/>
            <person name="Grouzdev D.S."/>
            <person name="Ivanov T.M."/>
            <person name="Kuznetsov B."/>
            <person name="Gorlenko V.M."/>
        </authorList>
    </citation>
    <scope>NUCLEOTIDE SEQUENCE [LARGE SCALE GENOMIC DNA]</scope>
    <source>
        <strain evidence="3">isl-2</strain>
    </source>
</reference>
<dbReference type="Pfam" id="PF12768">
    <property type="entry name" value="Rax2"/>
    <property type="match status" value="1"/>
</dbReference>
<dbReference type="OrthoDB" id="166558at2"/>
<dbReference type="EMBL" id="LWQS01000125">
    <property type="protein sequence ID" value="OAN36303.1"/>
    <property type="molecule type" value="Genomic_DNA"/>
</dbReference>
<dbReference type="PANTHER" id="PTHR31778:SF2">
    <property type="entry name" value="BUD SITE SELECTION PROTEIN RAX2"/>
    <property type="match status" value="1"/>
</dbReference>
<protein>
    <recommendedName>
        <fullName evidence="1">Rax2-like C-terminal domain-containing protein</fullName>
    </recommendedName>
</protein>
<dbReference type="AlphaFoldDB" id="A0A178LSC5"/>
<dbReference type="Pfam" id="PF17164">
    <property type="entry name" value="DUF5122"/>
    <property type="match status" value="1"/>
</dbReference>
<accession>A0A178LSC5</accession>
<dbReference type="InterPro" id="IPR011043">
    <property type="entry name" value="Gal_Oxase/kelch_b-propeller"/>
</dbReference>
<dbReference type="RefSeq" id="WP_066791613.1">
    <property type="nucleotide sequence ID" value="NZ_LWQS01000125.1"/>
</dbReference>
<dbReference type="STRING" id="1707952.A6A03_06010"/>
<dbReference type="Proteomes" id="UP000078287">
    <property type="component" value="Unassembled WGS sequence"/>
</dbReference>